<evidence type="ECO:0000256" key="5">
    <source>
        <dbReference type="ARBA" id="ARBA00022989"/>
    </source>
</evidence>
<dbReference type="GO" id="GO:0055085">
    <property type="term" value="P:transmembrane transport"/>
    <property type="evidence" value="ECO:0007669"/>
    <property type="project" value="InterPro"/>
</dbReference>
<dbReference type="AlphaFoldDB" id="A0A0D5LSE5"/>
<feature type="transmembrane region" description="Helical" evidence="7">
    <location>
        <begin position="97"/>
        <end position="118"/>
    </location>
</feature>
<evidence type="ECO:0000256" key="6">
    <source>
        <dbReference type="ARBA" id="ARBA00023136"/>
    </source>
</evidence>
<protein>
    <submittedName>
        <fullName evidence="8">Transporter</fullName>
    </submittedName>
</protein>
<dbReference type="KEGG" id="mey:TM49_12455"/>
<gene>
    <name evidence="8" type="ORF">TM49_12455</name>
</gene>
<feature type="transmembrane region" description="Helical" evidence="7">
    <location>
        <begin position="229"/>
        <end position="253"/>
    </location>
</feature>
<evidence type="ECO:0000313" key="8">
    <source>
        <dbReference type="EMBL" id="AJY46298.1"/>
    </source>
</evidence>
<dbReference type="PATRIC" id="fig|1486262.3.peg.2576"/>
<keyword evidence="6 7" id="KW-0472">Membrane</keyword>
<feature type="transmembrane region" description="Helical" evidence="7">
    <location>
        <begin position="259"/>
        <end position="279"/>
    </location>
</feature>
<dbReference type="Pfam" id="PF03547">
    <property type="entry name" value="Mem_trans"/>
    <property type="match status" value="1"/>
</dbReference>
<dbReference type="PANTHER" id="PTHR36838:SF3">
    <property type="entry name" value="TRANSPORTER AUXIN EFFLUX CARRIER EC FAMILY"/>
    <property type="match status" value="1"/>
</dbReference>
<comment type="subcellular location">
    <subcellularLocation>
        <location evidence="1">Membrane</location>
        <topology evidence="1">Multi-pass membrane protein</topology>
    </subcellularLocation>
</comment>
<feature type="transmembrane region" description="Helical" evidence="7">
    <location>
        <begin position="6"/>
        <end position="22"/>
    </location>
</feature>
<dbReference type="Proteomes" id="UP000032611">
    <property type="component" value="Chromosome"/>
</dbReference>
<evidence type="ECO:0000256" key="7">
    <source>
        <dbReference type="SAM" id="Phobius"/>
    </source>
</evidence>
<evidence type="ECO:0000256" key="4">
    <source>
        <dbReference type="ARBA" id="ARBA00022692"/>
    </source>
</evidence>
<keyword evidence="9" id="KW-1185">Reference proteome</keyword>
<keyword evidence="3" id="KW-1003">Cell membrane</keyword>
<feature type="transmembrane region" description="Helical" evidence="7">
    <location>
        <begin position="291"/>
        <end position="311"/>
    </location>
</feature>
<evidence type="ECO:0000256" key="2">
    <source>
        <dbReference type="ARBA" id="ARBA00022448"/>
    </source>
</evidence>
<keyword evidence="5 7" id="KW-1133">Transmembrane helix</keyword>
<reference evidence="8 9" key="1">
    <citation type="journal article" date="2015" name="Genome Announc.">
        <title>Complete genome sequence of Martelella endophytica YC6887, which has antifungal activity associated with a halophyte.</title>
        <authorList>
            <person name="Khan A."/>
            <person name="Khan H."/>
            <person name="Chung E.J."/>
            <person name="Hossain M.T."/>
            <person name="Chung Y.R."/>
        </authorList>
    </citation>
    <scope>NUCLEOTIDE SEQUENCE [LARGE SCALE GENOMIC DNA]</scope>
    <source>
        <strain evidence="8">YC6887</strain>
    </source>
</reference>
<feature type="transmembrane region" description="Helical" evidence="7">
    <location>
        <begin position="65"/>
        <end position="85"/>
    </location>
</feature>
<evidence type="ECO:0000256" key="1">
    <source>
        <dbReference type="ARBA" id="ARBA00004141"/>
    </source>
</evidence>
<proteinExistence type="predicted"/>
<evidence type="ECO:0000313" key="9">
    <source>
        <dbReference type="Proteomes" id="UP000032611"/>
    </source>
</evidence>
<name>A0A0D5LSE5_MAREN</name>
<dbReference type="InterPro" id="IPR004776">
    <property type="entry name" value="Mem_transp_PIN-like"/>
</dbReference>
<dbReference type="OrthoDB" id="9810457at2"/>
<dbReference type="STRING" id="1486262.TM49_12455"/>
<evidence type="ECO:0000256" key="3">
    <source>
        <dbReference type="ARBA" id="ARBA00022475"/>
    </source>
</evidence>
<feature type="transmembrane region" description="Helical" evidence="7">
    <location>
        <begin position="195"/>
        <end position="217"/>
    </location>
</feature>
<dbReference type="GO" id="GO:0016020">
    <property type="term" value="C:membrane"/>
    <property type="evidence" value="ECO:0007669"/>
    <property type="project" value="UniProtKB-SubCell"/>
</dbReference>
<feature type="transmembrane region" description="Helical" evidence="7">
    <location>
        <begin position="124"/>
        <end position="149"/>
    </location>
</feature>
<dbReference type="PANTHER" id="PTHR36838">
    <property type="entry name" value="AUXIN EFFLUX CARRIER FAMILY PROTEIN"/>
    <property type="match status" value="1"/>
</dbReference>
<dbReference type="HOGENOM" id="CLU_056175_2_1_5"/>
<sequence>MLTNLMIVLPIFALILTGYIARKTDTLGPNATREVNRLVVKLALPALLFDIMANADPAEVWQPGFILAFSVGCGVIFAGTVWLRLRHGSHLADAAIDGLNAGYANTGFIGFPLVLAVVGPSGMAATLVASIITVCILFGIAIIIIEVALQSEASRGAIVGKTLISVAKNPLLVAPVLGAFFLVSGIPMPGPLDEFLKLLGGAATPCALIALGLFLAQNGARKPRAGVKVQFLLIALKLIGQPLLTWIVAVPLLGLPDEAARTAVLIAALPTGTGSFMLAEFYQREALLTGRVVLISTILSLVTLTALLAVWP</sequence>
<keyword evidence="2" id="KW-0813">Transport</keyword>
<organism evidence="8 9">
    <name type="scientific">Martelella endophytica</name>
    <dbReference type="NCBI Taxonomy" id="1486262"/>
    <lineage>
        <taxon>Bacteria</taxon>
        <taxon>Pseudomonadati</taxon>
        <taxon>Pseudomonadota</taxon>
        <taxon>Alphaproteobacteria</taxon>
        <taxon>Hyphomicrobiales</taxon>
        <taxon>Aurantimonadaceae</taxon>
        <taxon>Martelella</taxon>
    </lineage>
</organism>
<dbReference type="EMBL" id="CP010803">
    <property type="protein sequence ID" value="AJY46298.1"/>
    <property type="molecule type" value="Genomic_DNA"/>
</dbReference>
<dbReference type="RefSeq" id="WP_045681656.1">
    <property type="nucleotide sequence ID" value="NZ_CP010803.1"/>
</dbReference>
<keyword evidence="4 7" id="KW-0812">Transmembrane</keyword>
<feature type="transmembrane region" description="Helical" evidence="7">
    <location>
        <begin position="170"/>
        <end position="189"/>
    </location>
</feature>
<accession>A0A0D5LSE5</accession>